<dbReference type="PROSITE" id="PS50006">
    <property type="entry name" value="FHA_DOMAIN"/>
    <property type="match status" value="1"/>
</dbReference>
<dbReference type="CDD" id="cd00060">
    <property type="entry name" value="FHA"/>
    <property type="match status" value="1"/>
</dbReference>
<dbReference type="InterPro" id="IPR036914">
    <property type="entry name" value="MGS-like_dom_sf"/>
</dbReference>
<dbReference type="SUPFAM" id="SSF52335">
    <property type="entry name" value="Methylglyoxal synthase-like"/>
    <property type="match status" value="1"/>
</dbReference>
<accession>A0A951QP14</accession>
<dbReference type="InterPro" id="IPR000253">
    <property type="entry name" value="FHA_dom"/>
</dbReference>
<dbReference type="GO" id="GO:0005829">
    <property type="term" value="C:cytosol"/>
    <property type="evidence" value="ECO:0007669"/>
    <property type="project" value="TreeGrafter"/>
</dbReference>
<dbReference type="Proteomes" id="UP000729701">
    <property type="component" value="Unassembled WGS sequence"/>
</dbReference>
<reference evidence="2" key="2">
    <citation type="journal article" date="2022" name="Microbiol. Resour. Announc.">
        <title>Metagenome Sequencing to Explore Phylogenomics of Terrestrial Cyanobacteria.</title>
        <authorList>
            <person name="Ward R.D."/>
            <person name="Stajich J.E."/>
            <person name="Johansen J.R."/>
            <person name="Huntemann M."/>
            <person name="Clum A."/>
            <person name="Foster B."/>
            <person name="Foster B."/>
            <person name="Roux S."/>
            <person name="Palaniappan K."/>
            <person name="Varghese N."/>
            <person name="Mukherjee S."/>
            <person name="Reddy T.B.K."/>
            <person name="Daum C."/>
            <person name="Copeland A."/>
            <person name="Chen I.A."/>
            <person name="Ivanova N.N."/>
            <person name="Kyrpides N.C."/>
            <person name="Shapiro N."/>
            <person name="Eloe-Fadrosh E.A."/>
            <person name="Pietrasiak N."/>
        </authorList>
    </citation>
    <scope>NUCLEOTIDE SEQUENCE</scope>
    <source>
        <strain evidence="2">GSE-NOS-MK-12-04C</strain>
    </source>
</reference>
<dbReference type="Pfam" id="PF00498">
    <property type="entry name" value="FHA"/>
    <property type="match status" value="1"/>
</dbReference>
<sequence>MKVKVFDSQTLGVLKEVDLALAIARENECIVGRSPQSGLVLDSPDVSRMHGKFLLENENYYFCDLGSRNSSTINGQLAQTSEKYLLKAGDVIRIGEFVLIMEELSSQSDYIAETVYRSLDATVISNWRESVDLNEPAVANQIPEVVSDVSEITYIQPSDLAETQPISGDVSPTIEATETPLVSEEISPTIEVTETQPVSEDVSPIIEATETPLVSEEISLTIEVREIQAVSEDVSPTIEATETPLVSEEISPTIEVTETQPVSGDASPIIEATETPLVSEEISLTIEVTETQPVSGDASPIIEATETPLVSEEISLTIEVREIQAVSGDVSQLLEEAAVSDGLAIAISEETVVSEATNAQTLEEVVCIIAPVLAEVNEVTEDTDVSASKIVSQVPEAIILEASEEATNPSQNNFQLVETGSKSSDVIEEAEVVSQIDSEIIEVEVVTEEPETIDTQSPEFAEETSESDIPKVISTKYIVLLAHDSKRWELAEFVSQHQEFFSKYLTLAPPSISELLSQQSSVVISQEISTITSGGYQTIAARATSGDILAVIFLRDFLQVQSGQANEEAMLRVCNINQVLIATNIPTAEAIVHYIQLP</sequence>
<organism evidence="2 3">
    <name type="scientific">Cyanomargarita calcarea GSE-NOS-MK-12-04C</name>
    <dbReference type="NCBI Taxonomy" id="2839659"/>
    <lineage>
        <taxon>Bacteria</taxon>
        <taxon>Bacillati</taxon>
        <taxon>Cyanobacteriota</taxon>
        <taxon>Cyanophyceae</taxon>
        <taxon>Nostocales</taxon>
        <taxon>Cyanomargaritaceae</taxon>
        <taxon>Cyanomargarita</taxon>
    </lineage>
</organism>
<dbReference type="EMBL" id="JAHHGZ010000019">
    <property type="protein sequence ID" value="MBW4669318.1"/>
    <property type="molecule type" value="Genomic_DNA"/>
</dbReference>
<reference evidence="2" key="1">
    <citation type="submission" date="2021-05" db="EMBL/GenBank/DDBJ databases">
        <authorList>
            <person name="Pietrasiak N."/>
            <person name="Ward R."/>
            <person name="Stajich J.E."/>
            <person name="Kurbessoian T."/>
        </authorList>
    </citation>
    <scope>NUCLEOTIDE SEQUENCE</scope>
    <source>
        <strain evidence="2">GSE-NOS-MK-12-04C</strain>
    </source>
</reference>
<dbReference type="GO" id="GO:0019242">
    <property type="term" value="P:methylglyoxal biosynthetic process"/>
    <property type="evidence" value="ECO:0007669"/>
    <property type="project" value="InterPro"/>
</dbReference>
<evidence type="ECO:0000259" key="1">
    <source>
        <dbReference type="PROSITE" id="PS50006"/>
    </source>
</evidence>
<name>A0A951QP14_9CYAN</name>
<feature type="domain" description="FHA" evidence="1">
    <location>
        <begin position="29"/>
        <end position="78"/>
    </location>
</feature>
<dbReference type="AlphaFoldDB" id="A0A951QP14"/>
<comment type="caution">
    <text evidence="2">The sequence shown here is derived from an EMBL/GenBank/DDBJ whole genome shotgun (WGS) entry which is preliminary data.</text>
</comment>
<protein>
    <submittedName>
        <fullName evidence="2">FHA domain-containing protein</fullName>
    </submittedName>
</protein>
<gene>
    <name evidence="2" type="ORF">KME60_18335</name>
</gene>
<dbReference type="PANTHER" id="PTHR30492">
    <property type="entry name" value="METHYLGLYOXAL SYNTHASE"/>
    <property type="match status" value="1"/>
</dbReference>
<dbReference type="InterPro" id="IPR008984">
    <property type="entry name" value="SMAD_FHA_dom_sf"/>
</dbReference>
<evidence type="ECO:0000313" key="2">
    <source>
        <dbReference type="EMBL" id="MBW4669318.1"/>
    </source>
</evidence>
<evidence type="ECO:0000313" key="3">
    <source>
        <dbReference type="Proteomes" id="UP000729701"/>
    </source>
</evidence>
<dbReference type="InterPro" id="IPR004363">
    <property type="entry name" value="Methylgl_synth"/>
</dbReference>
<dbReference type="SMART" id="SM00240">
    <property type="entry name" value="FHA"/>
    <property type="match status" value="1"/>
</dbReference>
<dbReference type="GO" id="GO:0008929">
    <property type="term" value="F:methylglyoxal synthase activity"/>
    <property type="evidence" value="ECO:0007669"/>
    <property type="project" value="InterPro"/>
</dbReference>
<dbReference type="SUPFAM" id="SSF49879">
    <property type="entry name" value="SMAD/FHA domain"/>
    <property type="match status" value="1"/>
</dbReference>
<dbReference type="Gene3D" id="2.60.200.20">
    <property type="match status" value="1"/>
</dbReference>
<dbReference type="PANTHER" id="PTHR30492:SF0">
    <property type="entry name" value="METHYLGLYOXAL SYNTHASE"/>
    <property type="match status" value="1"/>
</dbReference>
<proteinExistence type="predicted"/>
<dbReference type="Gene3D" id="3.40.50.1380">
    <property type="entry name" value="Methylglyoxal synthase-like domain"/>
    <property type="match status" value="1"/>
</dbReference>